<dbReference type="eggNOG" id="KOG1097">
    <property type="taxonomic scope" value="Eukaryota"/>
</dbReference>
<feature type="binding site" evidence="7">
    <location>
        <position position="238"/>
    </location>
    <ligand>
        <name>Zn(2+)</name>
        <dbReference type="ChEBI" id="CHEBI:29105"/>
        <note>catalytic</note>
    </ligand>
</feature>
<feature type="binding site" evidence="7">
    <location>
        <position position="48"/>
    </location>
    <ligand>
        <name>Zn(2+)</name>
        <dbReference type="ChEBI" id="CHEBI:29105"/>
        <note>catalytic</note>
    </ligand>
</feature>
<dbReference type="PROSITE" id="PS00485">
    <property type="entry name" value="A_DEAMINASE"/>
    <property type="match status" value="1"/>
</dbReference>
<comment type="function">
    <text evidence="7">Catalyzes the hydrolytic deamination of adenine to hypoxanthine. Plays an important role in the purine salvage pathway and in nitrogen catabolism.</text>
</comment>
<comment type="catalytic activity">
    <reaction evidence="7">
        <text>adenine + H2O + H(+) = hypoxanthine + NH4(+)</text>
        <dbReference type="Rhea" id="RHEA:23688"/>
        <dbReference type="ChEBI" id="CHEBI:15377"/>
        <dbReference type="ChEBI" id="CHEBI:15378"/>
        <dbReference type="ChEBI" id="CHEBI:16708"/>
        <dbReference type="ChEBI" id="CHEBI:17368"/>
        <dbReference type="ChEBI" id="CHEBI:28938"/>
        <dbReference type="EC" id="3.5.4.2"/>
    </reaction>
</comment>
<dbReference type="OMA" id="NHFTIHA"/>
<feature type="domain" description="Adenosine deaminase" evidence="8">
    <location>
        <begin position="41"/>
        <end position="373"/>
    </location>
</feature>
<dbReference type="OrthoDB" id="272271at2759"/>
<evidence type="ECO:0000259" key="8">
    <source>
        <dbReference type="Pfam" id="PF00962"/>
    </source>
</evidence>
<keyword evidence="6 7" id="KW-0539">Nucleus</keyword>
<feature type="site" description="Important for catalytic activity" evidence="7">
    <location>
        <position position="262"/>
    </location>
</feature>
<dbReference type="Proteomes" id="UP000005426">
    <property type="component" value="Unassembled WGS sequence"/>
</dbReference>
<comment type="cofactor">
    <cofactor evidence="7">
        <name>Zn(2+)</name>
        <dbReference type="ChEBI" id="CHEBI:29105"/>
    </cofactor>
    <text evidence="7">Binds 1 zinc ion per subunit.</text>
</comment>
<name>G9NEV9_HYPAI</name>
<dbReference type="STRING" id="452589.G9NEV9"/>
<keyword evidence="10" id="KW-1185">Reference proteome</keyword>
<dbReference type="InterPro" id="IPR032466">
    <property type="entry name" value="Metal_Hydrolase"/>
</dbReference>
<evidence type="ECO:0000256" key="3">
    <source>
        <dbReference type="ARBA" id="ARBA00022801"/>
    </source>
</evidence>
<keyword evidence="5 7" id="KW-0546">Nucleotide metabolism</keyword>
<dbReference type="PANTHER" id="PTHR43114">
    <property type="entry name" value="ADENINE DEAMINASE"/>
    <property type="match status" value="1"/>
</dbReference>
<dbReference type="GO" id="GO:0043103">
    <property type="term" value="P:hypoxanthine salvage"/>
    <property type="evidence" value="ECO:0007669"/>
    <property type="project" value="UniProtKB-UniRule"/>
</dbReference>
<comment type="similarity">
    <text evidence="7">Belongs to the metallo-dependent hydrolases superfamily. Adenosine and AMP deaminases family. Adenine deaminase type 2 subfamily.</text>
</comment>
<feature type="binding site" evidence="7">
    <location>
        <position position="320"/>
    </location>
    <ligand>
        <name>substrate</name>
    </ligand>
</feature>
<evidence type="ECO:0000256" key="1">
    <source>
        <dbReference type="ARBA" id="ARBA00022490"/>
    </source>
</evidence>
<keyword evidence="1 7" id="KW-0963">Cytoplasm</keyword>
<dbReference type="GO" id="GO:0006146">
    <property type="term" value="P:adenine catabolic process"/>
    <property type="evidence" value="ECO:0007669"/>
    <property type="project" value="UniProtKB-UniRule"/>
</dbReference>
<dbReference type="AlphaFoldDB" id="G9NEV9"/>
<evidence type="ECO:0000256" key="5">
    <source>
        <dbReference type="ARBA" id="ARBA00023080"/>
    </source>
</evidence>
<dbReference type="InterPro" id="IPR006650">
    <property type="entry name" value="A/AMP_deam_AS"/>
</dbReference>
<dbReference type="HOGENOM" id="CLU_039228_7_0_1"/>
<dbReference type="Pfam" id="PF00962">
    <property type="entry name" value="A_deaminase"/>
    <property type="match status" value="1"/>
</dbReference>
<proteinExistence type="inferred from homology"/>
<evidence type="ECO:0000313" key="9">
    <source>
        <dbReference type="EMBL" id="EHK50840.1"/>
    </source>
</evidence>
<keyword evidence="4 7" id="KW-0862">Zinc</keyword>
<dbReference type="HAMAP" id="MF_01962">
    <property type="entry name" value="Adenine_deaminase"/>
    <property type="match status" value="1"/>
</dbReference>
<gene>
    <name evidence="7" type="primary">AAH1</name>
    <name evidence="9" type="ORF">TRIATDRAFT_134218</name>
</gene>
<dbReference type="InterPro" id="IPR028892">
    <property type="entry name" value="ADE"/>
</dbReference>
<sequence>MSGNPDDVEPAVGALRYERRQMLPKTTMCNDKLHQFLQALPKCEHHVHIEGTISPELFFRLASKNGITLPSDDPAFDSPAALHARYQNFTSLDDFLHYYFIGFSALINASDFEALTYDYLALAYSQNVYHAEIFFDPQAHISRNVPYHTIIAGMNAAKARAAVELPKLSVEFIPCLLRHLPVPSAHELLEELLASGHFFDGTLVGFGMSSTELGKHPSLYKSVYDAAKAAGVGNFTAHYGEEGPSDYVKDALSLLNVSRIDHGRRSAEDVDLIAQLAESATMLTLCPLSNVVLKGVDRMQDIPIREFLDANVRFSINSDDPAYFGGYIQENYCAIQEAFGLAVEDWEKIARGAIAGSWCSLLRKEQLLSEVDSVLQEWN</sequence>
<dbReference type="GO" id="GO:0008270">
    <property type="term" value="F:zinc ion binding"/>
    <property type="evidence" value="ECO:0007669"/>
    <property type="project" value="UniProtKB-UniRule"/>
</dbReference>
<dbReference type="InterPro" id="IPR001365">
    <property type="entry name" value="A_deaminase_dom"/>
</dbReference>
<dbReference type="EMBL" id="ABDG02000012">
    <property type="protein sequence ID" value="EHK50840.1"/>
    <property type="molecule type" value="Genomic_DNA"/>
</dbReference>
<dbReference type="EC" id="3.5.4.2" evidence="7"/>
<dbReference type="Gene3D" id="3.20.20.140">
    <property type="entry name" value="Metal-dependent hydrolases"/>
    <property type="match status" value="1"/>
</dbReference>
<comment type="subcellular location">
    <subcellularLocation>
        <location evidence="7">Cytoplasm</location>
    </subcellularLocation>
    <subcellularLocation>
        <location evidence="7">Nucleus</location>
    </subcellularLocation>
</comment>
<feature type="binding site" evidence="7">
    <location>
        <position position="46"/>
    </location>
    <ligand>
        <name>Zn(2+)</name>
        <dbReference type="ChEBI" id="CHEBI:29105"/>
        <note>catalytic</note>
    </ligand>
</feature>
<evidence type="ECO:0000256" key="4">
    <source>
        <dbReference type="ARBA" id="ARBA00022833"/>
    </source>
</evidence>
<evidence type="ECO:0000256" key="7">
    <source>
        <dbReference type="HAMAP-Rule" id="MF_03145"/>
    </source>
</evidence>
<accession>G9NEV9</accession>
<evidence type="ECO:0000313" key="10">
    <source>
        <dbReference type="Proteomes" id="UP000005426"/>
    </source>
</evidence>
<dbReference type="GO" id="GO:0005829">
    <property type="term" value="C:cytosol"/>
    <property type="evidence" value="ECO:0007669"/>
    <property type="project" value="TreeGrafter"/>
</dbReference>
<reference evidence="9 10" key="1">
    <citation type="journal article" date="2011" name="Genome Biol.">
        <title>Comparative genome sequence analysis underscores mycoparasitism as the ancestral life style of Trichoderma.</title>
        <authorList>
            <person name="Kubicek C.P."/>
            <person name="Herrera-Estrella A."/>
            <person name="Seidl-Seiboth V."/>
            <person name="Martinez D.A."/>
            <person name="Druzhinina I.S."/>
            <person name="Thon M."/>
            <person name="Zeilinger S."/>
            <person name="Casas-Flores S."/>
            <person name="Horwitz B.A."/>
            <person name="Mukherjee P.K."/>
            <person name="Mukherjee M."/>
            <person name="Kredics L."/>
            <person name="Alcaraz L.D."/>
            <person name="Aerts A."/>
            <person name="Antal Z."/>
            <person name="Atanasova L."/>
            <person name="Cervantes-Badillo M.G."/>
            <person name="Challacombe J."/>
            <person name="Chertkov O."/>
            <person name="McCluskey K."/>
            <person name="Coulpier F."/>
            <person name="Deshpande N."/>
            <person name="von Doehren H."/>
            <person name="Ebbole D.J."/>
            <person name="Esquivel-Naranjo E.U."/>
            <person name="Fekete E."/>
            <person name="Flipphi M."/>
            <person name="Glaser F."/>
            <person name="Gomez-Rodriguez E.Y."/>
            <person name="Gruber S."/>
            <person name="Han C."/>
            <person name="Henrissat B."/>
            <person name="Hermosa R."/>
            <person name="Hernandez-Onate M."/>
            <person name="Karaffa L."/>
            <person name="Kosti I."/>
            <person name="Le Crom S."/>
            <person name="Lindquist E."/>
            <person name="Lucas S."/>
            <person name="Luebeck M."/>
            <person name="Luebeck P.S."/>
            <person name="Margeot A."/>
            <person name="Metz B."/>
            <person name="Misra M."/>
            <person name="Nevalainen H."/>
            <person name="Omann M."/>
            <person name="Packer N."/>
            <person name="Perrone G."/>
            <person name="Uresti-Rivera E.E."/>
            <person name="Salamov A."/>
            <person name="Schmoll M."/>
            <person name="Seiboth B."/>
            <person name="Shapiro H."/>
            <person name="Sukno S."/>
            <person name="Tamayo-Ramos J.A."/>
            <person name="Tisch D."/>
            <person name="Wiest A."/>
            <person name="Wilkinson H.H."/>
            <person name="Zhang M."/>
            <person name="Coutinho P.M."/>
            <person name="Kenerley C.M."/>
            <person name="Monte E."/>
            <person name="Baker S.E."/>
            <person name="Grigoriev I.V."/>
        </authorList>
    </citation>
    <scope>NUCLEOTIDE SEQUENCE [LARGE SCALE GENOMIC DNA]</scope>
    <source>
        <strain evidence="10">ATCC 20476 / IMI 206040</strain>
    </source>
</reference>
<feature type="binding site" evidence="7">
    <location>
        <position position="319"/>
    </location>
    <ligand>
        <name>Zn(2+)</name>
        <dbReference type="ChEBI" id="CHEBI:29105"/>
        <note>catalytic</note>
    </ligand>
</feature>
<dbReference type="GO" id="GO:0005634">
    <property type="term" value="C:nucleus"/>
    <property type="evidence" value="ECO:0007669"/>
    <property type="project" value="UniProtKB-SubCell"/>
</dbReference>
<dbReference type="PANTHER" id="PTHR43114:SF6">
    <property type="entry name" value="ADENINE DEAMINASE"/>
    <property type="match status" value="1"/>
</dbReference>
<protein>
    <recommendedName>
        <fullName evidence="7">Adenine deaminase</fullName>
        <shortName evidence="7">ADE</shortName>
        <ecNumber evidence="7">3.5.4.2</ecNumber>
    </recommendedName>
    <alternativeName>
        <fullName evidence="7">Adenine aminohydrolase</fullName>
        <shortName evidence="7">AAH</shortName>
    </alternativeName>
</protein>
<evidence type="ECO:0000256" key="2">
    <source>
        <dbReference type="ARBA" id="ARBA00022723"/>
    </source>
</evidence>
<dbReference type="GO" id="GO:0009168">
    <property type="term" value="P:purine ribonucleoside monophosphate biosynthetic process"/>
    <property type="evidence" value="ECO:0007669"/>
    <property type="project" value="InterPro"/>
</dbReference>
<dbReference type="GO" id="GO:0000034">
    <property type="term" value="F:adenine deaminase activity"/>
    <property type="evidence" value="ECO:0007669"/>
    <property type="project" value="UniProtKB-UniRule"/>
</dbReference>
<dbReference type="KEGG" id="tatv:25775401"/>
<organism evidence="9 10">
    <name type="scientific">Hypocrea atroviridis (strain ATCC 20476 / IMI 206040)</name>
    <name type="common">Trichoderma atroviride</name>
    <dbReference type="NCBI Taxonomy" id="452589"/>
    <lineage>
        <taxon>Eukaryota</taxon>
        <taxon>Fungi</taxon>
        <taxon>Dikarya</taxon>
        <taxon>Ascomycota</taxon>
        <taxon>Pezizomycotina</taxon>
        <taxon>Sordariomycetes</taxon>
        <taxon>Hypocreomycetidae</taxon>
        <taxon>Hypocreales</taxon>
        <taxon>Hypocreaceae</taxon>
        <taxon>Trichoderma</taxon>
    </lineage>
</organism>
<dbReference type="NCBIfam" id="TIGR01430">
    <property type="entry name" value="aden_deam"/>
    <property type="match status" value="1"/>
</dbReference>
<dbReference type="SUPFAM" id="SSF51556">
    <property type="entry name" value="Metallo-dependent hydrolases"/>
    <property type="match status" value="1"/>
</dbReference>
<evidence type="ECO:0000256" key="6">
    <source>
        <dbReference type="ARBA" id="ARBA00023242"/>
    </source>
</evidence>
<dbReference type="InterPro" id="IPR006330">
    <property type="entry name" value="Ado/ade_deaminase"/>
</dbReference>
<dbReference type="GeneID" id="25775401"/>
<dbReference type="GO" id="GO:0009117">
    <property type="term" value="P:nucleotide metabolic process"/>
    <property type="evidence" value="ECO:0007669"/>
    <property type="project" value="UniProtKB-KW"/>
</dbReference>
<keyword evidence="2 7" id="KW-0479">Metal-binding</keyword>
<keyword evidence="3 7" id="KW-0378">Hydrolase</keyword>
<feature type="active site" description="Proton donor" evidence="7">
    <location>
        <position position="241"/>
    </location>
</feature>
<comment type="caution">
    <text evidence="9">The sequence shown here is derived from an EMBL/GenBank/DDBJ whole genome shotgun (WGS) entry which is preliminary data.</text>
</comment>